<dbReference type="EMBL" id="NEDP02001063">
    <property type="protein sequence ID" value="OWF54358.1"/>
    <property type="molecule type" value="Genomic_DNA"/>
</dbReference>
<accession>A0A210R016</accession>
<keyword evidence="3" id="KW-0472">Membrane</keyword>
<dbReference type="Proteomes" id="UP000242188">
    <property type="component" value="Unassembled WGS sequence"/>
</dbReference>
<dbReference type="GO" id="GO:0005737">
    <property type="term" value="C:cytoplasm"/>
    <property type="evidence" value="ECO:0007669"/>
    <property type="project" value="UniProtKB-SubCell"/>
</dbReference>
<dbReference type="SUPFAM" id="SSF53474">
    <property type="entry name" value="alpha/beta-Hydrolases"/>
    <property type="match status" value="1"/>
</dbReference>
<proteinExistence type="predicted"/>
<organism evidence="4 5">
    <name type="scientific">Mizuhopecten yessoensis</name>
    <name type="common">Japanese scallop</name>
    <name type="synonym">Patinopecten yessoensis</name>
    <dbReference type="NCBI Taxonomy" id="6573"/>
    <lineage>
        <taxon>Eukaryota</taxon>
        <taxon>Metazoa</taxon>
        <taxon>Spiralia</taxon>
        <taxon>Lophotrochozoa</taxon>
        <taxon>Mollusca</taxon>
        <taxon>Bivalvia</taxon>
        <taxon>Autobranchia</taxon>
        <taxon>Pteriomorphia</taxon>
        <taxon>Pectinida</taxon>
        <taxon>Pectinoidea</taxon>
        <taxon>Pectinidae</taxon>
        <taxon>Mizuhopecten</taxon>
    </lineage>
</organism>
<evidence type="ECO:0000256" key="2">
    <source>
        <dbReference type="ARBA" id="ARBA00022490"/>
    </source>
</evidence>
<comment type="subcellular location">
    <subcellularLocation>
        <location evidence="1">Cytoplasm</location>
    </subcellularLocation>
</comment>
<keyword evidence="2" id="KW-0963">Cytoplasm</keyword>
<keyword evidence="4" id="KW-0378">Hydrolase</keyword>
<evidence type="ECO:0000313" key="5">
    <source>
        <dbReference type="Proteomes" id="UP000242188"/>
    </source>
</evidence>
<keyword evidence="3" id="KW-0812">Transmembrane</keyword>
<gene>
    <name evidence="4" type="ORF">KP79_PYT00343</name>
</gene>
<dbReference type="STRING" id="6573.A0A210R016"/>
<keyword evidence="5" id="KW-1185">Reference proteome</keyword>
<evidence type="ECO:0000256" key="3">
    <source>
        <dbReference type="SAM" id="Phobius"/>
    </source>
</evidence>
<protein>
    <submittedName>
        <fullName evidence="4">Alpha/beta hydrolase domain-containing protein 14B</fullName>
    </submittedName>
</protein>
<reference evidence="4 5" key="1">
    <citation type="journal article" date="2017" name="Nat. Ecol. Evol.">
        <title>Scallop genome provides insights into evolution of bilaterian karyotype and development.</title>
        <authorList>
            <person name="Wang S."/>
            <person name="Zhang J."/>
            <person name="Jiao W."/>
            <person name="Li J."/>
            <person name="Xun X."/>
            <person name="Sun Y."/>
            <person name="Guo X."/>
            <person name="Huan P."/>
            <person name="Dong B."/>
            <person name="Zhang L."/>
            <person name="Hu X."/>
            <person name="Sun X."/>
            <person name="Wang J."/>
            <person name="Zhao C."/>
            <person name="Wang Y."/>
            <person name="Wang D."/>
            <person name="Huang X."/>
            <person name="Wang R."/>
            <person name="Lv J."/>
            <person name="Li Y."/>
            <person name="Zhang Z."/>
            <person name="Liu B."/>
            <person name="Lu W."/>
            <person name="Hui Y."/>
            <person name="Liang J."/>
            <person name="Zhou Z."/>
            <person name="Hou R."/>
            <person name="Li X."/>
            <person name="Liu Y."/>
            <person name="Li H."/>
            <person name="Ning X."/>
            <person name="Lin Y."/>
            <person name="Zhao L."/>
            <person name="Xing Q."/>
            <person name="Dou J."/>
            <person name="Li Y."/>
            <person name="Mao J."/>
            <person name="Guo H."/>
            <person name="Dou H."/>
            <person name="Li T."/>
            <person name="Mu C."/>
            <person name="Jiang W."/>
            <person name="Fu Q."/>
            <person name="Fu X."/>
            <person name="Miao Y."/>
            <person name="Liu J."/>
            <person name="Yu Q."/>
            <person name="Li R."/>
            <person name="Liao H."/>
            <person name="Li X."/>
            <person name="Kong Y."/>
            <person name="Jiang Z."/>
            <person name="Chourrout D."/>
            <person name="Li R."/>
            <person name="Bao Z."/>
        </authorList>
    </citation>
    <scope>NUCLEOTIDE SEQUENCE [LARGE SCALE GENOMIC DNA]</scope>
    <source>
        <strain evidence="4 5">PY_sf001</strain>
    </source>
</reference>
<dbReference type="OrthoDB" id="284184at2759"/>
<dbReference type="GO" id="GO:0016787">
    <property type="term" value="F:hydrolase activity"/>
    <property type="evidence" value="ECO:0007669"/>
    <property type="project" value="UniProtKB-KW"/>
</dbReference>
<evidence type="ECO:0000256" key="1">
    <source>
        <dbReference type="ARBA" id="ARBA00004496"/>
    </source>
</evidence>
<comment type="caution">
    <text evidence="4">The sequence shown here is derived from an EMBL/GenBank/DDBJ whole genome shotgun (WGS) entry which is preliminary data.</text>
</comment>
<dbReference type="InterPro" id="IPR029058">
    <property type="entry name" value="AB_hydrolase_fold"/>
</dbReference>
<dbReference type="PANTHER" id="PTHR46197">
    <property type="entry name" value="PROTEIN ABHD14B-LIKE"/>
    <property type="match status" value="1"/>
</dbReference>
<name>A0A210R016_MIZYE</name>
<keyword evidence="3" id="KW-1133">Transmembrane helix</keyword>
<sequence length="287" mass="31273">MSPSGIQLNKTSVVVILVLCGGLALLYRFYWHTPSVEKKMAANTQPGNTQPGNTQPGTWFTQMMPVPEKIKEAAKKITVEKKVVDLTFEGQEMKIRTREPVLQVESRGDVLLLHGQKFTSETWVTKCPTLPFLGAAGYRAVAVDLPGYGESTKGEVGAEKRGSFIAALVKALKLTTPVIVSPSMSGSFSLPFLFDKPDTVLTRARGYVPVAPVETEKYASKFSEAKIPTAIVTGGKDASIGPKARKNLAALTNAKDFLLKDASHPAYLDDPETWHAILFTFLKTVFK</sequence>
<dbReference type="Gene3D" id="3.40.50.1820">
    <property type="entry name" value="alpha/beta hydrolase"/>
    <property type="match status" value="1"/>
</dbReference>
<dbReference type="AlphaFoldDB" id="A0A210R016"/>
<dbReference type="PANTHER" id="PTHR46197:SF3">
    <property type="entry name" value="AB HYDROLASE-1 DOMAIN-CONTAINING PROTEIN"/>
    <property type="match status" value="1"/>
</dbReference>
<evidence type="ECO:0000313" key="4">
    <source>
        <dbReference type="EMBL" id="OWF54358.1"/>
    </source>
</evidence>
<feature type="transmembrane region" description="Helical" evidence="3">
    <location>
        <begin position="12"/>
        <end position="30"/>
    </location>
</feature>